<dbReference type="PANTHER" id="PTHR13696">
    <property type="entry name" value="P-LOOP CONTAINING NUCLEOSIDE TRIPHOSPHATE HYDROLASE"/>
    <property type="match status" value="1"/>
</dbReference>
<dbReference type="PANTHER" id="PTHR13696:SF99">
    <property type="entry name" value="COBYRINIC ACID AC-DIAMIDE SYNTHASE"/>
    <property type="match status" value="1"/>
</dbReference>
<evidence type="ECO:0000313" key="2">
    <source>
        <dbReference type="EMBL" id="GAA5253093.1"/>
    </source>
</evidence>
<evidence type="ECO:0000259" key="1">
    <source>
        <dbReference type="Pfam" id="PF13614"/>
    </source>
</evidence>
<dbReference type="SUPFAM" id="SSF52540">
    <property type="entry name" value="P-loop containing nucleoside triphosphate hydrolases"/>
    <property type="match status" value="1"/>
</dbReference>
<organism evidence="2 3">
    <name type="scientific">Candidatus Rickettsia kedanie</name>
    <dbReference type="NCBI Taxonomy" id="3115352"/>
    <lineage>
        <taxon>Bacteria</taxon>
        <taxon>Pseudomonadati</taxon>
        <taxon>Pseudomonadota</taxon>
        <taxon>Alphaproteobacteria</taxon>
        <taxon>Rickettsiales</taxon>
        <taxon>Rickettsiaceae</taxon>
        <taxon>Rickettsieae</taxon>
        <taxon>Rickettsia</taxon>
        <taxon>spotted fever group</taxon>
    </lineage>
</organism>
<evidence type="ECO:0000313" key="3">
    <source>
        <dbReference type="Proteomes" id="UP001628124"/>
    </source>
</evidence>
<dbReference type="InterPro" id="IPR050678">
    <property type="entry name" value="DNA_Partitioning_ATPase"/>
</dbReference>
<dbReference type="CDD" id="cd02042">
    <property type="entry name" value="ParAB_family"/>
    <property type="match status" value="1"/>
</dbReference>
<sequence>MNNDKWNIFFSQSIVCYITGTTPSNVSRYISQHGIKTEKTSINSRQKYSYKTIRNIINHFGFNEVVPQKKLHVFLNFKGGTGKTSLCYQISSFVALCGFKVLVIDCDPQAHLSYSYGLDIYADYPTLYDIIVNKFKFEDAIVNIYEGLDILPSNLSLTRLETPLNQMTNREKVFSKLIEPIKQKYDFIFIDTNPTISTVNKNVTLAADEINIVCETQPYSLKGLEILVEEIKNFSEIMELEINFKIIPNKYESKTATAQESLGKLRYEYKNHLMNSIVRKCEDINISAKKQQSIFFWGKKNSFAFEDICDLGKEIIFNSSIKESK</sequence>
<dbReference type="Gene3D" id="3.40.50.300">
    <property type="entry name" value="P-loop containing nucleotide triphosphate hydrolases"/>
    <property type="match status" value="1"/>
</dbReference>
<feature type="domain" description="AAA" evidence="1">
    <location>
        <begin position="73"/>
        <end position="239"/>
    </location>
</feature>
<dbReference type="RefSeq" id="WP_412708689.1">
    <property type="nucleotide sequence ID" value="NZ_BAABMM010000047.1"/>
</dbReference>
<comment type="caution">
    <text evidence="2">The sequence shown here is derived from an EMBL/GenBank/DDBJ whole genome shotgun (WGS) entry which is preliminary data.</text>
</comment>
<reference evidence="2 3" key="1">
    <citation type="journal article" date="2024" name="Microbiol. Immunol.">
        <title>Discovery of a novel spotted fever group Rickettsia, 'Candidatus Rickettsia kedanie,' in unfed larval chigger mites, Leptotrombidium scutellare.</title>
        <authorList>
            <person name="Ogawa M."/>
            <person name="Matsutani M."/>
            <person name="Katayama T."/>
            <person name="Takada N."/>
            <person name="Noda S."/>
            <person name="Takahashi M."/>
            <person name="Kageyama D."/>
            <person name="Hanaoka N."/>
            <person name="Ebihara H."/>
        </authorList>
    </citation>
    <scope>NUCLEOTIDE SEQUENCE [LARGE SCALE GENOMIC DNA]</scope>
    <source>
        <strain evidence="2 3">KNCP2-13</strain>
    </source>
</reference>
<protein>
    <recommendedName>
        <fullName evidence="1">AAA domain-containing protein</fullName>
    </recommendedName>
</protein>
<name>A0ABP9TW78_9RICK</name>
<dbReference type="Pfam" id="PF13614">
    <property type="entry name" value="AAA_31"/>
    <property type="match status" value="1"/>
</dbReference>
<accession>A0ABP9TW78</accession>
<gene>
    <name evidence="2" type="ORF">KNCP2_13830</name>
</gene>
<dbReference type="InterPro" id="IPR025669">
    <property type="entry name" value="AAA_dom"/>
</dbReference>
<proteinExistence type="predicted"/>
<dbReference type="Proteomes" id="UP001628124">
    <property type="component" value="Unassembled WGS sequence"/>
</dbReference>
<dbReference type="InterPro" id="IPR027417">
    <property type="entry name" value="P-loop_NTPase"/>
</dbReference>
<dbReference type="EMBL" id="BAABMM010000047">
    <property type="protein sequence ID" value="GAA5253093.1"/>
    <property type="molecule type" value="Genomic_DNA"/>
</dbReference>
<keyword evidence="3" id="KW-1185">Reference proteome</keyword>